<dbReference type="InterPro" id="IPR041577">
    <property type="entry name" value="RT_RNaseH_2"/>
</dbReference>
<protein>
    <recommendedName>
        <fullName evidence="1">RNA-directed DNA polymerase</fullName>
        <ecNumber evidence="1">2.7.7.49</ecNumber>
    </recommendedName>
</protein>
<dbReference type="Proteomes" id="UP000283509">
    <property type="component" value="Unassembled WGS sequence"/>
</dbReference>
<gene>
    <name evidence="4" type="ORF">C7M84_017858</name>
</gene>
<feature type="region of interest" description="Disordered" evidence="2">
    <location>
        <begin position="1"/>
        <end position="25"/>
    </location>
</feature>
<dbReference type="SUPFAM" id="SSF56672">
    <property type="entry name" value="DNA/RNA polymerases"/>
    <property type="match status" value="1"/>
</dbReference>
<dbReference type="EMBL" id="QCYY01003295">
    <property type="protein sequence ID" value="ROT64233.1"/>
    <property type="molecule type" value="Genomic_DNA"/>
</dbReference>
<dbReference type="InterPro" id="IPR051320">
    <property type="entry name" value="Viral_Replic_Matur_Polypro"/>
</dbReference>
<evidence type="ECO:0000256" key="1">
    <source>
        <dbReference type="ARBA" id="ARBA00012493"/>
    </source>
</evidence>
<dbReference type="Pfam" id="PF17919">
    <property type="entry name" value="RT_RNaseH_2"/>
    <property type="match status" value="1"/>
</dbReference>
<dbReference type="EC" id="2.7.7.49" evidence="1"/>
<evidence type="ECO:0000313" key="5">
    <source>
        <dbReference type="Proteomes" id="UP000283509"/>
    </source>
</evidence>
<dbReference type="AlphaFoldDB" id="A0A3R7NQQ2"/>
<dbReference type="PANTHER" id="PTHR33064:SF37">
    <property type="entry name" value="RIBONUCLEASE H"/>
    <property type="match status" value="1"/>
</dbReference>
<feature type="compositionally biased region" description="Basic and acidic residues" evidence="2">
    <location>
        <begin position="1"/>
        <end position="12"/>
    </location>
</feature>
<comment type="caution">
    <text evidence="4">The sequence shown here is derived from an EMBL/GenBank/DDBJ whole genome shotgun (WGS) entry which is preliminary data.</text>
</comment>
<organism evidence="4 5">
    <name type="scientific">Penaeus vannamei</name>
    <name type="common">Whiteleg shrimp</name>
    <name type="synonym">Litopenaeus vannamei</name>
    <dbReference type="NCBI Taxonomy" id="6689"/>
    <lineage>
        <taxon>Eukaryota</taxon>
        <taxon>Metazoa</taxon>
        <taxon>Ecdysozoa</taxon>
        <taxon>Arthropoda</taxon>
        <taxon>Crustacea</taxon>
        <taxon>Multicrustacea</taxon>
        <taxon>Malacostraca</taxon>
        <taxon>Eumalacostraca</taxon>
        <taxon>Eucarida</taxon>
        <taxon>Decapoda</taxon>
        <taxon>Dendrobranchiata</taxon>
        <taxon>Penaeoidea</taxon>
        <taxon>Penaeidae</taxon>
        <taxon>Penaeus</taxon>
    </lineage>
</organism>
<dbReference type="InterPro" id="IPR043502">
    <property type="entry name" value="DNA/RNA_pol_sf"/>
</dbReference>
<sequence>MISDTPDNKPSAERLMATATPDLESEEFPEEDEFLDCGELAKHQVKLLGFIVGPEGVRPNPDKTAAIADMKRPRSVQDVRHFLGACGFFRRHIQGFAAMVKPLTALPKKGVKFEWGDAAQLAFSALKDILVNNPVLCLPNFSQPFEVHCDASTQALGGALLQRDAEGMPHAVAYWSHTLKDAETQYAIIDLEALAVVEPVRAFDPYIYS</sequence>
<evidence type="ECO:0000256" key="2">
    <source>
        <dbReference type="SAM" id="MobiDB-lite"/>
    </source>
</evidence>
<accession>A0A3R7NQQ2</accession>
<dbReference type="Gene3D" id="3.30.70.270">
    <property type="match status" value="1"/>
</dbReference>
<dbReference type="GO" id="GO:0003964">
    <property type="term" value="F:RNA-directed DNA polymerase activity"/>
    <property type="evidence" value="ECO:0007669"/>
    <property type="project" value="UniProtKB-EC"/>
</dbReference>
<keyword evidence="5" id="KW-1185">Reference proteome</keyword>
<dbReference type="PANTHER" id="PTHR33064">
    <property type="entry name" value="POL PROTEIN"/>
    <property type="match status" value="1"/>
</dbReference>
<evidence type="ECO:0000259" key="3">
    <source>
        <dbReference type="Pfam" id="PF17919"/>
    </source>
</evidence>
<name>A0A3R7NQQ2_PENVA</name>
<dbReference type="OrthoDB" id="5978043at2759"/>
<reference evidence="4 5" key="2">
    <citation type="submission" date="2019-01" db="EMBL/GenBank/DDBJ databases">
        <title>The decoding of complex shrimp genome reveals the adaptation for benthos swimmer, frequently molting mechanism and breeding impact on genome.</title>
        <authorList>
            <person name="Sun Y."/>
            <person name="Gao Y."/>
            <person name="Yu Y."/>
        </authorList>
    </citation>
    <scope>NUCLEOTIDE SEQUENCE [LARGE SCALE GENOMIC DNA]</scope>
    <source>
        <tissue evidence="4">Muscle</tissue>
    </source>
</reference>
<dbReference type="InterPro" id="IPR043128">
    <property type="entry name" value="Rev_trsase/Diguanyl_cyclase"/>
</dbReference>
<proteinExistence type="predicted"/>
<reference evidence="4 5" key="1">
    <citation type="submission" date="2018-04" db="EMBL/GenBank/DDBJ databases">
        <authorList>
            <person name="Zhang X."/>
            <person name="Yuan J."/>
            <person name="Li F."/>
            <person name="Xiang J."/>
        </authorList>
    </citation>
    <scope>NUCLEOTIDE SEQUENCE [LARGE SCALE GENOMIC DNA]</scope>
    <source>
        <tissue evidence="4">Muscle</tissue>
    </source>
</reference>
<dbReference type="FunFam" id="3.30.70.270:FF:000020">
    <property type="entry name" value="Transposon Tf2-6 polyprotein-like Protein"/>
    <property type="match status" value="1"/>
</dbReference>
<feature type="domain" description="Reverse transcriptase/retrotransposon-derived protein RNase H-like" evidence="3">
    <location>
        <begin position="115"/>
        <end position="208"/>
    </location>
</feature>
<dbReference type="STRING" id="6689.A0A3R7NQQ2"/>
<evidence type="ECO:0000313" key="4">
    <source>
        <dbReference type="EMBL" id="ROT64233.1"/>
    </source>
</evidence>